<organism evidence="7 8">
    <name type="scientific">Pseudofrankia asymbiotica</name>
    <dbReference type="NCBI Taxonomy" id="1834516"/>
    <lineage>
        <taxon>Bacteria</taxon>
        <taxon>Bacillati</taxon>
        <taxon>Actinomycetota</taxon>
        <taxon>Actinomycetes</taxon>
        <taxon>Frankiales</taxon>
        <taxon>Frankiaceae</taxon>
        <taxon>Pseudofrankia</taxon>
    </lineage>
</organism>
<dbReference type="InterPro" id="IPR016166">
    <property type="entry name" value="FAD-bd_PCMH"/>
</dbReference>
<gene>
    <name evidence="7" type="ORF">BL253_25950</name>
</gene>
<evidence type="ECO:0000256" key="1">
    <source>
        <dbReference type="ARBA" id="ARBA00001974"/>
    </source>
</evidence>
<protein>
    <submittedName>
        <fullName evidence="7">FAD-binding oxidoreductase</fullName>
    </submittedName>
</protein>
<dbReference type="FunFam" id="1.10.45.10:FF:000001">
    <property type="entry name" value="D-lactate dehydrogenase mitochondrial"/>
    <property type="match status" value="1"/>
</dbReference>
<dbReference type="FunFam" id="3.30.70.2740:FF:000001">
    <property type="entry name" value="D-lactate dehydrogenase mitochondrial"/>
    <property type="match status" value="1"/>
</dbReference>
<dbReference type="PANTHER" id="PTHR42934:SF2">
    <property type="entry name" value="GLYCOLATE OXIDASE SUBUNIT GLCD"/>
    <property type="match status" value="1"/>
</dbReference>
<dbReference type="Gene3D" id="1.10.45.10">
    <property type="entry name" value="Vanillyl-alcohol Oxidase, Chain A, domain 4"/>
    <property type="match status" value="1"/>
</dbReference>
<accession>A0A1V2I565</accession>
<dbReference type="InterPro" id="IPR006094">
    <property type="entry name" value="Oxid_FAD_bind_N"/>
</dbReference>
<comment type="similarity">
    <text evidence="2">Belongs to the FAD-binding oxidoreductase/transferase type 4 family.</text>
</comment>
<feature type="domain" description="FAD-binding PCMH-type" evidence="6">
    <location>
        <begin position="28"/>
        <end position="207"/>
    </location>
</feature>
<sequence>MPPHDDVDWRTDPAVLDAHRFDRSGWTPDVRPAVVASVRGVAGVQHVLRFAHQTAIPVVARGAGTGLAGAATAADGGIVLDLTGLNRIVEVTAPDELAIVEPGVLTADLDREAHRHGLRYAPDPASVEISTIGGNIATNAGGLRCAKYGVTRDAVLGLDVVLADGRLIHTGRRAIKGVAGYDLTSLFVGSEGTLGVIVGAALRLRPIPAATATICAHLPGAASAFAAVGAVRAAGVVPAIAEFIDAATLTRIDEHLGTDLRARGAAFLLMQTDGAAAEAEADQAARELRRYATDLEVTTDPVEGARLTAVRRAALPALERVGRVLIEDISVPRSRLPAAVEAVRAAATATGTSIHTFAHAADGNLHPIIVLSEGQEPSDPAVQEAADSIFRAALDLGGTVSGEHGVGVLKRRWMRAELGEDVGALQRQIKGVFDPKGILNPGKAI</sequence>
<evidence type="ECO:0000256" key="4">
    <source>
        <dbReference type="ARBA" id="ARBA00022827"/>
    </source>
</evidence>
<evidence type="ECO:0000313" key="8">
    <source>
        <dbReference type="Proteomes" id="UP000188929"/>
    </source>
</evidence>
<dbReference type="PROSITE" id="PS51387">
    <property type="entry name" value="FAD_PCMH"/>
    <property type="match status" value="1"/>
</dbReference>
<keyword evidence="8" id="KW-1185">Reference proteome</keyword>
<proteinExistence type="inferred from homology"/>
<comment type="cofactor">
    <cofactor evidence="1">
        <name>FAD</name>
        <dbReference type="ChEBI" id="CHEBI:57692"/>
    </cofactor>
</comment>
<name>A0A1V2I565_9ACTN</name>
<dbReference type="STRING" id="1834516.BL253_25950"/>
<comment type="caution">
    <text evidence="7">The sequence shown here is derived from an EMBL/GenBank/DDBJ whole genome shotgun (WGS) entry which is preliminary data.</text>
</comment>
<keyword evidence="5" id="KW-0560">Oxidoreductase</keyword>
<dbReference type="InterPro" id="IPR016169">
    <property type="entry name" value="FAD-bd_PCMH_sub2"/>
</dbReference>
<dbReference type="Gene3D" id="3.30.70.2740">
    <property type="match status" value="1"/>
</dbReference>
<keyword evidence="4" id="KW-0274">FAD</keyword>
<evidence type="ECO:0000313" key="7">
    <source>
        <dbReference type="EMBL" id="ONH25995.1"/>
    </source>
</evidence>
<dbReference type="GO" id="GO:0016491">
    <property type="term" value="F:oxidoreductase activity"/>
    <property type="evidence" value="ECO:0007669"/>
    <property type="project" value="UniProtKB-KW"/>
</dbReference>
<reference evidence="8" key="1">
    <citation type="submission" date="2016-10" db="EMBL/GenBank/DDBJ databases">
        <title>Frankia sp. NRRL B-16386 Genome sequencing.</title>
        <authorList>
            <person name="Ghodhbane-Gtari F."/>
            <person name="Swanson E."/>
            <person name="Gueddou A."/>
            <person name="Hezbri K."/>
            <person name="Ktari K."/>
            <person name="Nouioui I."/>
            <person name="Morris K."/>
            <person name="Simpson S."/>
            <person name="Abebe-Akele F."/>
            <person name="Thomas K."/>
            <person name="Gtari M."/>
            <person name="Tisa L.S."/>
        </authorList>
    </citation>
    <scope>NUCLEOTIDE SEQUENCE [LARGE SCALE GENOMIC DNA]</scope>
    <source>
        <strain evidence="8">NRRL B-16386</strain>
    </source>
</reference>
<evidence type="ECO:0000256" key="2">
    <source>
        <dbReference type="ARBA" id="ARBA00008000"/>
    </source>
</evidence>
<dbReference type="InterPro" id="IPR004113">
    <property type="entry name" value="FAD-bd_oxidored_4_C"/>
</dbReference>
<dbReference type="InterPro" id="IPR016164">
    <property type="entry name" value="FAD-linked_Oxase-like_C"/>
</dbReference>
<dbReference type="SUPFAM" id="SSF55103">
    <property type="entry name" value="FAD-linked oxidases, C-terminal domain"/>
    <property type="match status" value="1"/>
</dbReference>
<dbReference type="SUPFAM" id="SSF56176">
    <property type="entry name" value="FAD-binding/transporter-associated domain-like"/>
    <property type="match status" value="1"/>
</dbReference>
<dbReference type="EMBL" id="MOMC01000055">
    <property type="protein sequence ID" value="ONH25995.1"/>
    <property type="molecule type" value="Genomic_DNA"/>
</dbReference>
<dbReference type="PANTHER" id="PTHR42934">
    <property type="entry name" value="GLYCOLATE OXIDASE SUBUNIT GLCD"/>
    <property type="match status" value="1"/>
</dbReference>
<dbReference type="Pfam" id="PF01565">
    <property type="entry name" value="FAD_binding_4"/>
    <property type="match status" value="1"/>
</dbReference>
<dbReference type="Proteomes" id="UP000188929">
    <property type="component" value="Unassembled WGS sequence"/>
</dbReference>
<dbReference type="InterPro" id="IPR016171">
    <property type="entry name" value="Vanillyl_alc_oxidase_C-sub2"/>
</dbReference>
<dbReference type="Gene3D" id="3.30.465.10">
    <property type="match status" value="1"/>
</dbReference>
<dbReference type="InterPro" id="IPR036318">
    <property type="entry name" value="FAD-bd_PCMH-like_sf"/>
</dbReference>
<evidence type="ECO:0000256" key="5">
    <source>
        <dbReference type="ARBA" id="ARBA00023002"/>
    </source>
</evidence>
<dbReference type="GO" id="GO:0071949">
    <property type="term" value="F:FAD binding"/>
    <property type="evidence" value="ECO:0007669"/>
    <property type="project" value="InterPro"/>
</dbReference>
<evidence type="ECO:0000256" key="3">
    <source>
        <dbReference type="ARBA" id="ARBA00022630"/>
    </source>
</evidence>
<dbReference type="InterPro" id="IPR051914">
    <property type="entry name" value="FAD-linked_OxidoTrans_Type4"/>
</dbReference>
<keyword evidence="3" id="KW-0285">Flavoprotein</keyword>
<evidence type="ECO:0000259" key="6">
    <source>
        <dbReference type="PROSITE" id="PS51387"/>
    </source>
</evidence>
<dbReference type="Pfam" id="PF02913">
    <property type="entry name" value="FAD-oxidase_C"/>
    <property type="match status" value="1"/>
</dbReference>
<dbReference type="AlphaFoldDB" id="A0A1V2I565"/>